<proteinExistence type="predicted"/>
<dbReference type="Gene3D" id="3.30.700.10">
    <property type="entry name" value="Glycoprotein, Type 4 Pilin"/>
    <property type="match status" value="1"/>
</dbReference>
<sequence>MRNYSKHNTGAFTLVELLAVILVIGILVGVVIGVGNRVLRRNAEEQTRVTMAIINSALGSYYDDLGFYPGGGGADYKQVNANLYTALWANKFSRERMATLDPDSVNTHDSQKVLVDGFDNILKYHPKGGAGG</sequence>
<evidence type="ECO:0008006" key="3">
    <source>
        <dbReference type="Google" id="ProtNLM"/>
    </source>
</evidence>
<gene>
    <name evidence="2" type="ORF">LCGC14_2947800</name>
</gene>
<dbReference type="InterPro" id="IPR045584">
    <property type="entry name" value="Pilin-like"/>
</dbReference>
<feature type="non-terminal residue" evidence="2">
    <location>
        <position position="132"/>
    </location>
</feature>
<organism evidence="2">
    <name type="scientific">marine sediment metagenome</name>
    <dbReference type="NCBI Taxonomy" id="412755"/>
    <lineage>
        <taxon>unclassified sequences</taxon>
        <taxon>metagenomes</taxon>
        <taxon>ecological metagenomes</taxon>
    </lineage>
</organism>
<protein>
    <recommendedName>
        <fullName evidence="3">Type II secretion system protein GspG C-terminal domain-containing protein</fullName>
    </recommendedName>
</protein>
<name>A0A0F9A7C2_9ZZZZ</name>
<keyword evidence="1" id="KW-0812">Transmembrane</keyword>
<dbReference type="EMBL" id="LAZR01059307">
    <property type="protein sequence ID" value="KKK68066.1"/>
    <property type="molecule type" value="Genomic_DNA"/>
</dbReference>
<reference evidence="2" key="1">
    <citation type="journal article" date="2015" name="Nature">
        <title>Complex archaea that bridge the gap between prokaryotes and eukaryotes.</title>
        <authorList>
            <person name="Spang A."/>
            <person name="Saw J.H."/>
            <person name="Jorgensen S.L."/>
            <person name="Zaremba-Niedzwiedzka K."/>
            <person name="Martijn J."/>
            <person name="Lind A.E."/>
            <person name="van Eijk R."/>
            <person name="Schleper C."/>
            <person name="Guy L."/>
            <person name="Ettema T.J."/>
        </authorList>
    </citation>
    <scope>NUCLEOTIDE SEQUENCE</scope>
</reference>
<dbReference type="InterPro" id="IPR012902">
    <property type="entry name" value="N_methyl_site"/>
</dbReference>
<keyword evidence="1" id="KW-0472">Membrane</keyword>
<dbReference type="Pfam" id="PF07963">
    <property type="entry name" value="N_methyl"/>
    <property type="match status" value="1"/>
</dbReference>
<evidence type="ECO:0000313" key="2">
    <source>
        <dbReference type="EMBL" id="KKK68066.1"/>
    </source>
</evidence>
<dbReference type="AlphaFoldDB" id="A0A0F9A7C2"/>
<accession>A0A0F9A7C2</accession>
<comment type="caution">
    <text evidence="2">The sequence shown here is derived from an EMBL/GenBank/DDBJ whole genome shotgun (WGS) entry which is preliminary data.</text>
</comment>
<dbReference type="SUPFAM" id="SSF54523">
    <property type="entry name" value="Pili subunits"/>
    <property type="match status" value="1"/>
</dbReference>
<feature type="transmembrane region" description="Helical" evidence="1">
    <location>
        <begin position="12"/>
        <end position="34"/>
    </location>
</feature>
<evidence type="ECO:0000256" key="1">
    <source>
        <dbReference type="SAM" id="Phobius"/>
    </source>
</evidence>
<dbReference type="NCBIfam" id="TIGR02532">
    <property type="entry name" value="IV_pilin_GFxxxE"/>
    <property type="match status" value="1"/>
</dbReference>
<keyword evidence="1" id="KW-1133">Transmembrane helix</keyword>